<feature type="transmembrane region" description="Helical" evidence="7">
    <location>
        <begin position="350"/>
        <end position="374"/>
    </location>
</feature>
<accession>A0ABQ3QZP6</accession>
<comment type="caution">
    <text evidence="10">The sequence shown here is derived from an EMBL/GenBank/DDBJ whole genome shotgun (WGS) entry which is preliminary data.</text>
</comment>
<feature type="domain" description="ABC3 transporter permease C-terminal" evidence="8">
    <location>
        <begin position="307"/>
        <end position="420"/>
    </location>
</feature>
<keyword evidence="11" id="KW-1185">Reference proteome</keyword>
<keyword evidence="5 7" id="KW-0472">Membrane</keyword>
<name>A0ABQ3QZP6_9ACTN</name>
<evidence type="ECO:0000256" key="6">
    <source>
        <dbReference type="ARBA" id="ARBA00038076"/>
    </source>
</evidence>
<feature type="transmembrane region" description="Helical" evidence="7">
    <location>
        <begin position="39"/>
        <end position="60"/>
    </location>
</feature>
<evidence type="ECO:0000259" key="8">
    <source>
        <dbReference type="Pfam" id="PF02687"/>
    </source>
</evidence>
<evidence type="ECO:0000313" key="10">
    <source>
        <dbReference type="EMBL" id="GHI42750.1"/>
    </source>
</evidence>
<comment type="similarity">
    <text evidence="6">Belongs to the ABC-4 integral membrane protein family.</text>
</comment>
<comment type="subcellular location">
    <subcellularLocation>
        <location evidence="1">Cell membrane</location>
        <topology evidence="1">Multi-pass membrane protein</topology>
    </subcellularLocation>
</comment>
<feature type="transmembrane region" description="Helical" evidence="7">
    <location>
        <begin position="304"/>
        <end position="329"/>
    </location>
</feature>
<dbReference type="Pfam" id="PF02687">
    <property type="entry name" value="FtsX"/>
    <property type="match status" value="1"/>
</dbReference>
<dbReference type="Pfam" id="PF12704">
    <property type="entry name" value="MacB_PCD"/>
    <property type="match status" value="1"/>
</dbReference>
<evidence type="ECO:0000256" key="5">
    <source>
        <dbReference type="ARBA" id="ARBA00023136"/>
    </source>
</evidence>
<dbReference type="PANTHER" id="PTHR30572:SF4">
    <property type="entry name" value="ABC TRANSPORTER PERMEASE YTRF"/>
    <property type="match status" value="1"/>
</dbReference>
<evidence type="ECO:0000256" key="1">
    <source>
        <dbReference type="ARBA" id="ARBA00004651"/>
    </source>
</evidence>
<feature type="transmembrane region" description="Helical" evidence="7">
    <location>
        <begin position="394"/>
        <end position="416"/>
    </location>
</feature>
<evidence type="ECO:0000259" key="9">
    <source>
        <dbReference type="Pfam" id="PF12704"/>
    </source>
</evidence>
<feature type="domain" description="MacB-like periplasmic core" evidence="9">
    <location>
        <begin position="38"/>
        <end position="262"/>
    </location>
</feature>
<proteinExistence type="inferred from homology"/>
<protein>
    <submittedName>
        <fullName evidence="10">ABC transporter permease</fullName>
    </submittedName>
</protein>
<keyword evidence="3 7" id="KW-0812">Transmembrane</keyword>
<dbReference type="InterPro" id="IPR003838">
    <property type="entry name" value="ABC3_permease_C"/>
</dbReference>
<evidence type="ECO:0000256" key="7">
    <source>
        <dbReference type="SAM" id="Phobius"/>
    </source>
</evidence>
<dbReference type="InterPro" id="IPR025857">
    <property type="entry name" value="MacB_PCD"/>
</dbReference>
<evidence type="ECO:0000256" key="4">
    <source>
        <dbReference type="ARBA" id="ARBA00022989"/>
    </source>
</evidence>
<evidence type="ECO:0000313" key="11">
    <source>
        <dbReference type="Proteomes" id="UP001050808"/>
    </source>
</evidence>
<keyword evidence="2" id="KW-1003">Cell membrane</keyword>
<sequence length="426" mass="44271">MRRPARRPRHPGIPRTRMVLRDLAAESVAGILQRPARTALTVLGTLLGVGAFVAILGLTATARGQISSDFTVLAATQVTVKDVGAPDPAQQTGAATRYDFPDDADQRAERLGGAVHAGTYWQVFKTPPAVSTRSGPATGAAAGSQGAEGLTVYAASPGLLQAVGPTLSSGTLYNTFHDSRRMHVAVIGSAVARRLGISNLAAQPAVFVNGTPYTVVGILQNVERLPNLLLSVMIPGRTARADYGDPAPDYAATMLIQTRVGAARLIAQQAPLALRPDRPDHLQAVPPPAPHALQDSVTGSLDSLFLLLAGITLVIGTVGIANTTLVSVLERTGEIGLRRSLGARPRHIAAQFLTESAVLGTLGGLLGTAVSIVVTLSVALAHNWTAILDPWTTLPAPLIGTLTGLLAGAYPALRAARIEPAEALRR</sequence>
<evidence type="ECO:0000256" key="2">
    <source>
        <dbReference type="ARBA" id="ARBA00022475"/>
    </source>
</evidence>
<dbReference type="EMBL" id="BNDY01000017">
    <property type="protein sequence ID" value="GHI42750.1"/>
    <property type="molecule type" value="Genomic_DNA"/>
</dbReference>
<keyword evidence="4 7" id="KW-1133">Transmembrane helix</keyword>
<gene>
    <name evidence="10" type="ORF">Sviol_71580</name>
</gene>
<dbReference type="InterPro" id="IPR050250">
    <property type="entry name" value="Macrolide_Exporter_MacB"/>
</dbReference>
<dbReference type="RefSeq" id="WP_189963949.1">
    <property type="nucleotide sequence ID" value="NZ_BMUA01000009.1"/>
</dbReference>
<evidence type="ECO:0000256" key="3">
    <source>
        <dbReference type="ARBA" id="ARBA00022692"/>
    </source>
</evidence>
<organism evidence="10 11">
    <name type="scientific">Streptomyces violascens</name>
    <dbReference type="NCBI Taxonomy" id="67381"/>
    <lineage>
        <taxon>Bacteria</taxon>
        <taxon>Bacillati</taxon>
        <taxon>Actinomycetota</taxon>
        <taxon>Actinomycetes</taxon>
        <taxon>Kitasatosporales</taxon>
        <taxon>Streptomycetaceae</taxon>
        <taxon>Streptomyces</taxon>
    </lineage>
</organism>
<reference evidence="10" key="1">
    <citation type="submission" date="2024-05" db="EMBL/GenBank/DDBJ databases">
        <title>Whole genome shotgun sequence of Streptomyces violascens NBRC 12920.</title>
        <authorList>
            <person name="Komaki H."/>
            <person name="Tamura T."/>
        </authorList>
    </citation>
    <scope>NUCLEOTIDE SEQUENCE</scope>
    <source>
        <strain evidence="10">NBRC 12920</strain>
    </source>
</reference>
<dbReference type="PANTHER" id="PTHR30572">
    <property type="entry name" value="MEMBRANE COMPONENT OF TRANSPORTER-RELATED"/>
    <property type="match status" value="1"/>
</dbReference>
<dbReference type="Proteomes" id="UP001050808">
    <property type="component" value="Unassembled WGS sequence"/>
</dbReference>